<evidence type="ECO:0000313" key="8">
    <source>
        <dbReference type="EMBL" id="KAB7890374.1"/>
    </source>
</evidence>
<feature type="transmembrane region" description="Helical" evidence="6">
    <location>
        <begin position="186"/>
        <end position="204"/>
    </location>
</feature>
<proteinExistence type="predicted"/>
<comment type="caution">
    <text evidence="7">The sequence shown here is derived from an EMBL/GenBank/DDBJ whole genome shotgun (WGS) entry which is preliminary data.</text>
</comment>
<protein>
    <submittedName>
        <fullName evidence="7">LysE family translocator</fullName>
    </submittedName>
</protein>
<dbReference type="GO" id="GO:0033228">
    <property type="term" value="P:cysteine export across plasma membrane"/>
    <property type="evidence" value="ECO:0007669"/>
    <property type="project" value="TreeGrafter"/>
</dbReference>
<evidence type="ECO:0000256" key="2">
    <source>
        <dbReference type="ARBA" id="ARBA00022475"/>
    </source>
</evidence>
<reference evidence="9 10" key="1">
    <citation type="submission" date="2019-10" db="EMBL/GenBank/DDBJ databases">
        <title>Poseidonibacter ostreae sp. nov., isolated from the gut of the Ostrea denselamellosa.</title>
        <authorList>
            <person name="Choi A."/>
        </authorList>
    </citation>
    <scope>NUCLEOTIDE SEQUENCE [LARGE SCALE GENOMIC DNA]</scope>
    <source>
        <strain evidence="7 10">SJOD-M-33</strain>
        <strain evidence="8 9">SJOD-M-5</strain>
    </source>
</reference>
<dbReference type="EMBL" id="WFKK01000053">
    <property type="protein sequence ID" value="KAB7885705.1"/>
    <property type="molecule type" value="Genomic_DNA"/>
</dbReference>
<sequence length="205" mass="23513">MTDIYTISMIITIAVFTLTTHITPGPTNIILLSSVLNFGYKRSLPFMIGNIISYPIMMIFTGFGFGLLLTQHPTMMSILKVFGMAYLCFMAWKIFKDTHTYDTKKAVEKEPFTFWQSLIYPWLNPKAWIVYSSTISVFITSSENSFIQMSIIVFFIFISMVITVYAWAFGGVILKKFMKNEKFIKRINQTMAILLVASIIPILIN</sequence>
<evidence type="ECO:0000313" key="9">
    <source>
        <dbReference type="Proteomes" id="UP000461010"/>
    </source>
</evidence>
<feature type="transmembrane region" description="Helical" evidence="6">
    <location>
        <begin position="51"/>
        <end position="70"/>
    </location>
</feature>
<dbReference type="PANTHER" id="PTHR30086:SF20">
    <property type="entry name" value="ARGININE EXPORTER PROTEIN ARGO-RELATED"/>
    <property type="match status" value="1"/>
</dbReference>
<dbReference type="PANTHER" id="PTHR30086">
    <property type="entry name" value="ARGININE EXPORTER PROTEIN ARGO"/>
    <property type="match status" value="1"/>
</dbReference>
<dbReference type="InterPro" id="IPR001123">
    <property type="entry name" value="LeuE-type"/>
</dbReference>
<evidence type="ECO:0000256" key="4">
    <source>
        <dbReference type="ARBA" id="ARBA00022989"/>
    </source>
</evidence>
<keyword evidence="9" id="KW-1185">Reference proteome</keyword>
<keyword evidence="5 6" id="KW-0472">Membrane</keyword>
<comment type="subcellular location">
    <subcellularLocation>
        <location evidence="1">Cell membrane</location>
        <topology evidence="1">Multi-pass membrane protein</topology>
    </subcellularLocation>
</comment>
<evidence type="ECO:0000256" key="5">
    <source>
        <dbReference type="ARBA" id="ARBA00023136"/>
    </source>
</evidence>
<evidence type="ECO:0000256" key="1">
    <source>
        <dbReference type="ARBA" id="ARBA00004651"/>
    </source>
</evidence>
<keyword evidence="3 6" id="KW-0812">Transmembrane</keyword>
<organism evidence="7 10">
    <name type="scientific">Poseidonibacter ostreae</name>
    <dbReference type="NCBI Taxonomy" id="2654171"/>
    <lineage>
        <taxon>Bacteria</taxon>
        <taxon>Pseudomonadati</taxon>
        <taxon>Campylobacterota</taxon>
        <taxon>Epsilonproteobacteria</taxon>
        <taxon>Campylobacterales</taxon>
        <taxon>Arcobacteraceae</taxon>
        <taxon>Poseidonibacter</taxon>
    </lineage>
</organism>
<gene>
    <name evidence="8" type="ORF">GBG18_08900</name>
    <name evidence="7" type="ORF">GBG19_13690</name>
</gene>
<keyword evidence="4 6" id="KW-1133">Transmembrane helix</keyword>
<dbReference type="Pfam" id="PF01810">
    <property type="entry name" value="LysE"/>
    <property type="match status" value="1"/>
</dbReference>
<dbReference type="AlphaFoldDB" id="A0A6L4WPA1"/>
<dbReference type="GO" id="GO:0005886">
    <property type="term" value="C:plasma membrane"/>
    <property type="evidence" value="ECO:0007669"/>
    <property type="project" value="UniProtKB-SubCell"/>
</dbReference>
<evidence type="ECO:0000256" key="3">
    <source>
        <dbReference type="ARBA" id="ARBA00022692"/>
    </source>
</evidence>
<accession>A0A6L4WPA1</accession>
<evidence type="ECO:0000313" key="10">
    <source>
        <dbReference type="Proteomes" id="UP000472839"/>
    </source>
</evidence>
<feature type="transmembrane region" description="Helical" evidence="6">
    <location>
        <begin position="146"/>
        <end position="174"/>
    </location>
</feature>
<dbReference type="EMBL" id="WFKJ01000025">
    <property type="protein sequence ID" value="KAB7890374.1"/>
    <property type="molecule type" value="Genomic_DNA"/>
</dbReference>
<dbReference type="RefSeq" id="WP_152190332.1">
    <property type="nucleotide sequence ID" value="NZ_WFKI01000039.1"/>
</dbReference>
<keyword evidence="2" id="KW-1003">Cell membrane</keyword>
<feature type="transmembrane region" description="Helical" evidence="6">
    <location>
        <begin position="77"/>
        <end position="95"/>
    </location>
</feature>
<evidence type="ECO:0000256" key="6">
    <source>
        <dbReference type="SAM" id="Phobius"/>
    </source>
</evidence>
<name>A0A6L4WPA1_9BACT</name>
<dbReference type="GO" id="GO:0015171">
    <property type="term" value="F:amino acid transmembrane transporter activity"/>
    <property type="evidence" value="ECO:0007669"/>
    <property type="project" value="TreeGrafter"/>
</dbReference>
<dbReference type="Proteomes" id="UP000472839">
    <property type="component" value="Unassembled WGS sequence"/>
</dbReference>
<dbReference type="Proteomes" id="UP000461010">
    <property type="component" value="Unassembled WGS sequence"/>
</dbReference>
<feature type="transmembrane region" description="Helical" evidence="6">
    <location>
        <begin position="7"/>
        <end position="31"/>
    </location>
</feature>
<evidence type="ECO:0000313" key="7">
    <source>
        <dbReference type="EMBL" id="KAB7885705.1"/>
    </source>
</evidence>